<evidence type="ECO:0000256" key="5">
    <source>
        <dbReference type="ARBA" id="ARBA00022679"/>
    </source>
</evidence>
<reference evidence="16" key="1">
    <citation type="journal article" date="2014" name="Genome Announc.">
        <title>Draft Genome Sequences of Three Alkaliphilic Bacillus Strains, Bacillus wakoensis JCM 9140T, Bacillus akibai JCM 9157T, and Bacillus hemicellulosilyticus JCM 9152T.</title>
        <authorList>
            <person name="Yuki M."/>
            <person name="Oshima K."/>
            <person name="Suda W."/>
            <person name="Oshida Y."/>
            <person name="Kitamura K."/>
            <person name="Iida T."/>
            <person name="Hattori M."/>
            <person name="Ohkuma M."/>
        </authorList>
    </citation>
    <scope>NUCLEOTIDE SEQUENCE [LARGE SCALE GENOMIC DNA]</scope>
    <source>
        <strain evidence="16">JCM 9152</strain>
    </source>
</reference>
<evidence type="ECO:0000256" key="7">
    <source>
        <dbReference type="ARBA" id="ARBA00022741"/>
    </source>
</evidence>
<evidence type="ECO:0000256" key="12">
    <source>
        <dbReference type="ARBA" id="ARBA00023136"/>
    </source>
</evidence>
<keyword evidence="9" id="KW-0067">ATP-binding</keyword>
<dbReference type="RefSeq" id="WP_035341689.1">
    <property type="nucleotide sequence ID" value="NZ_BAUU01000006.1"/>
</dbReference>
<evidence type="ECO:0000313" key="16">
    <source>
        <dbReference type="EMBL" id="GAE29676.1"/>
    </source>
</evidence>
<dbReference type="InterPro" id="IPR004358">
    <property type="entry name" value="Sig_transdc_His_kin-like_C"/>
</dbReference>
<feature type="transmembrane region" description="Helical" evidence="14">
    <location>
        <begin position="35"/>
        <end position="55"/>
    </location>
</feature>
<dbReference type="GO" id="GO:0004721">
    <property type="term" value="F:phosphoprotein phosphatase activity"/>
    <property type="evidence" value="ECO:0007669"/>
    <property type="project" value="TreeGrafter"/>
</dbReference>
<comment type="catalytic activity">
    <reaction evidence="1">
        <text>ATP + protein L-histidine = ADP + protein N-phospho-L-histidine.</text>
        <dbReference type="EC" id="2.7.13.3"/>
    </reaction>
</comment>
<accession>W4QC91</accession>
<dbReference type="InterPro" id="IPR003594">
    <property type="entry name" value="HATPase_dom"/>
</dbReference>
<evidence type="ECO:0000313" key="17">
    <source>
        <dbReference type="Proteomes" id="UP000018895"/>
    </source>
</evidence>
<dbReference type="Gene3D" id="3.30.565.10">
    <property type="entry name" value="Histidine kinase-like ATPase, C-terminal domain"/>
    <property type="match status" value="1"/>
</dbReference>
<comment type="subcellular location">
    <subcellularLocation>
        <location evidence="2">Cell membrane</location>
        <topology evidence="2">Multi-pass membrane protein</topology>
    </subcellularLocation>
</comment>
<dbReference type="InterPro" id="IPR005467">
    <property type="entry name" value="His_kinase_dom"/>
</dbReference>
<keyword evidence="4" id="KW-1003">Cell membrane</keyword>
<evidence type="ECO:0000256" key="3">
    <source>
        <dbReference type="ARBA" id="ARBA00012438"/>
    </source>
</evidence>
<sequence length="334" mass="38975">MFLQYVLERRSWVILIVSLQLIHLFIAYVDTALSFSSSLYIVFLSTMIFLLFLIIRYRKEAAFFKQVVTLSDELDLSQLKNPSSPFESIIYDALKEQERSYKKQLHEHQRMLDDEKDQLLSWIHEMKTPLTAMHLIIDRVREQTLKQQLSYEWLRIHLLLDQQLHHKRFISIENDLYIEKIQLEELIHQEIKALKSWCFQKGIGFDLSLEVTTLLSDSKWLSFIIRQLLSNAIKYSERADISIKSYMENGHCQLEITDAGYGIAAKDLPRIFDKGFTSTTTHNEHAATGMGLYLTKKVSDSLHIQLTIHSKLGAGTTCHLLFPKKNQLVHLMGM</sequence>
<dbReference type="OrthoDB" id="9780487at2"/>
<evidence type="ECO:0000256" key="10">
    <source>
        <dbReference type="ARBA" id="ARBA00022989"/>
    </source>
</evidence>
<keyword evidence="11" id="KW-0902">Two-component regulatory system</keyword>
<keyword evidence="6 14" id="KW-0812">Transmembrane</keyword>
<evidence type="ECO:0000256" key="4">
    <source>
        <dbReference type="ARBA" id="ARBA00022475"/>
    </source>
</evidence>
<keyword evidence="8 16" id="KW-0418">Kinase</keyword>
<dbReference type="GO" id="GO:0000155">
    <property type="term" value="F:phosphorelay sensor kinase activity"/>
    <property type="evidence" value="ECO:0007669"/>
    <property type="project" value="TreeGrafter"/>
</dbReference>
<dbReference type="EC" id="2.7.13.3" evidence="3"/>
<dbReference type="InterPro" id="IPR036890">
    <property type="entry name" value="HATPase_C_sf"/>
</dbReference>
<keyword evidence="12 14" id="KW-0472">Membrane</keyword>
<evidence type="ECO:0000256" key="2">
    <source>
        <dbReference type="ARBA" id="ARBA00004651"/>
    </source>
</evidence>
<dbReference type="SUPFAM" id="SSF55874">
    <property type="entry name" value="ATPase domain of HSP90 chaperone/DNA topoisomerase II/histidine kinase"/>
    <property type="match status" value="1"/>
</dbReference>
<keyword evidence="17" id="KW-1185">Reference proteome</keyword>
<feature type="transmembrane region" description="Helical" evidence="14">
    <location>
        <begin position="12"/>
        <end position="29"/>
    </location>
</feature>
<dbReference type="Proteomes" id="UP000018895">
    <property type="component" value="Unassembled WGS sequence"/>
</dbReference>
<organism evidence="16 17">
    <name type="scientific">Halalkalibacter hemicellulosilyticusJCM 9152</name>
    <dbReference type="NCBI Taxonomy" id="1236971"/>
    <lineage>
        <taxon>Bacteria</taxon>
        <taxon>Bacillati</taxon>
        <taxon>Bacillota</taxon>
        <taxon>Bacilli</taxon>
        <taxon>Bacillales</taxon>
        <taxon>Bacillaceae</taxon>
        <taxon>Halalkalibacter</taxon>
    </lineage>
</organism>
<dbReference type="EMBL" id="BAUU01000006">
    <property type="protein sequence ID" value="GAE29676.1"/>
    <property type="molecule type" value="Genomic_DNA"/>
</dbReference>
<dbReference type="GO" id="GO:0016036">
    <property type="term" value="P:cellular response to phosphate starvation"/>
    <property type="evidence" value="ECO:0007669"/>
    <property type="project" value="TreeGrafter"/>
</dbReference>
<comment type="caution">
    <text evidence="16">The sequence shown here is derived from an EMBL/GenBank/DDBJ whole genome shotgun (WGS) entry which is preliminary data.</text>
</comment>
<keyword evidence="10 14" id="KW-1133">Transmembrane helix</keyword>
<evidence type="ECO:0000256" key="11">
    <source>
        <dbReference type="ARBA" id="ARBA00023012"/>
    </source>
</evidence>
<dbReference type="GO" id="GO:0005886">
    <property type="term" value="C:plasma membrane"/>
    <property type="evidence" value="ECO:0007669"/>
    <property type="project" value="UniProtKB-SubCell"/>
</dbReference>
<evidence type="ECO:0000256" key="1">
    <source>
        <dbReference type="ARBA" id="ARBA00000085"/>
    </source>
</evidence>
<dbReference type="PANTHER" id="PTHR45453">
    <property type="entry name" value="PHOSPHATE REGULON SENSOR PROTEIN PHOR"/>
    <property type="match status" value="1"/>
</dbReference>
<dbReference type="Pfam" id="PF02518">
    <property type="entry name" value="HATPase_c"/>
    <property type="match status" value="1"/>
</dbReference>
<keyword evidence="7" id="KW-0547">Nucleotide-binding</keyword>
<dbReference type="AlphaFoldDB" id="W4QC91"/>
<protein>
    <recommendedName>
        <fullName evidence="3">histidine kinase</fullName>
        <ecNumber evidence="3">2.7.13.3</ecNumber>
    </recommendedName>
</protein>
<dbReference type="STRING" id="1236971.JCM9152_1051"/>
<dbReference type="PRINTS" id="PR00344">
    <property type="entry name" value="BCTRLSENSOR"/>
</dbReference>
<dbReference type="PROSITE" id="PS50109">
    <property type="entry name" value="HIS_KIN"/>
    <property type="match status" value="1"/>
</dbReference>
<gene>
    <name evidence="16" type="ORF">JCM9152_1051</name>
</gene>
<name>W4QC91_9BACI</name>
<keyword evidence="13" id="KW-0175">Coiled coil</keyword>
<proteinExistence type="predicted"/>
<dbReference type="GO" id="GO:0005524">
    <property type="term" value="F:ATP binding"/>
    <property type="evidence" value="ECO:0007669"/>
    <property type="project" value="UniProtKB-KW"/>
</dbReference>
<evidence type="ECO:0000256" key="6">
    <source>
        <dbReference type="ARBA" id="ARBA00022692"/>
    </source>
</evidence>
<evidence type="ECO:0000256" key="14">
    <source>
        <dbReference type="SAM" id="Phobius"/>
    </source>
</evidence>
<evidence type="ECO:0000256" key="13">
    <source>
        <dbReference type="SAM" id="Coils"/>
    </source>
</evidence>
<evidence type="ECO:0000256" key="9">
    <source>
        <dbReference type="ARBA" id="ARBA00022840"/>
    </source>
</evidence>
<evidence type="ECO:0000259" key="15">
    <source>
        <dbReference type="PROSITE" id="PS50109"/>
    </source>
</evidence>
<feature type="domain" description="Histidine kinase" evidence="15">
    <location>
        <begin position="121"/>
        <end position="326"/>
    </location>
</feature>
<dbReference type="SMART" id="SM00387">
    <property type="entry name" value="HATPase_c"/>
    <property type="match status" value="1"/>
</dbReference>
<dbReference type="InterPro" id="IPR050351">
    <property type="entry name" value="BphY/WalK/GraS-like"/>
</dbReference>
<evidence type="ECO:0000256" key="8">
    <source>
        <dbReference type="ARBA" id="ARBA00022777"/>
    </source>
</evidence>
<dbReference type="PANTHER" id="PTHR45453:SF2">
    <property type="entry name" value="HISTIDINE KINASE"/>
    <property type="match status" value="1"/>
</dbReference>
<keyword evidence="5" id="KW-0808">Transferase</keyword>
<feature type="coiled-coil region" evidence="13">
    <location>
        <begin position="91"/>
        <end position="118"/>
    </location>
</feature>